<name>A0A2R5GUB1_9STRA</name>
<comment type="catalytic activity">
    <reaction evidence="8">
        <text>formate(in) + H(+)(in) = formate(out) + H(+)(out)</text>
        <dbReference type="Rhea" id="RHEA:80887"/>
        <dbReference type="ChEBI" id="CHEBI:15378"/>
        <dbReference type="ChEBI" id="CHEBI:15740"/>
    </reaction>
</comment>
<keyword evidence="5 11" id="KW-0472">Membrane</keyword>
<dbReference type="InterPro" id="IPR023271">
    <property type="entry name" value="Aquaporin-like"/>
</dbReference>
<dbReference type="PANTHER" id="PTHR30520">
    <property type="entry name" value="FORMATE TRANSPORTER-RELATED"/>
    <property type="match status" value="1"/>
</dbReference>
<feature type="transmembrane region" description="Helical" evidence="11">
    <location>
        <begin position="272"/>
        <end position="296"/>
    </location>
</feature>
<comment type="subunit">
    <text evidence="2">Homopentamer.</text>
</comment>
<dbReference type="Proteomes" id="UP000241890">
    <property type="component" value="Unassembled WGS sequence"/>
</dbReference>
<dbReference type="Gene3D" id="1.20.1080.10">
    <property type="entry name" value="Glycerol uptake facilitator protein"/>
    <property type="match status" value="1"/>
</dbReference>
<comment type="catalytic activity">
    <reaction evidence="6">
        <text>(S)-lactate(in) + H(+)(in) = (S)-lactate(out) + H(+)(out)</text>
        <dbReference type="Rhea" id="RHEA:29415"/>
        <dbReference type="ChEBI" id="CHEBI:15378"/>
        <dbReference type="ChEBI" id="CHEBI:16651"/>
    </reaction>
</comment>
<organism evidence="12 13">
    <name type="scientific">Hondaea fermentalgiana</name>
    <dbReference type="NCBI Taxonomy" id="2315210"/>
    <lineage>
        <taxon>Eukaryota</taxon>
        <taxon>Sar</taxon>
        <taxon>Stramenopiles</taxon>
        <taxon>Bigyra</taxon>
        <taxon>Labyrinthulomycetes</taxon>
        <taxon>Thraustochytrida</taxon>
        <taxon>Thraustochytriidae</taxon>
        <taxon>Hondaea</taxon>
    </lineage>
</organism>
<dbReference type="EMBL" id="BEYU01000196">
    <property type="protein sequence ID" value="GBG34457.1"/>
    <property type="molecule type" value="Genomic_DNA"/>
</dbReference>
<evidence type="ECO:0000256" key="4">
    <source>
        <dbReference type="ARBA" id="ARBA00022989"/>
    </source>
</evidence>
<evidence type="ECO:0000256" key="5">
    <source>
        <dbReference type="ARBA" id="ARBA00023136"/>
    </source>
</evidence>
<dbReference type="Pfam" id="PF01226">
    <property type="entry name" value="Form_Nir_trans"/>
    <property type="match status" value="1"/>
</dbReference>
<feature type="transmembrane region" description="Helical" evidence="11">
    <location>
        <begin position="393"/>
        <end position="411"/>
    </location>
</feature>
<comment type="catalytic activity">
    <reaction evidence="9">
        <text>acetate(out) + H(+)(out) = acetate(in) + H(+)(in)</text>
        <dbReference type="Rhea" id="RHEA:71803"/>
        <dbReference type="ChEBI" id="CHEBI:15378"/>
        <dbReference type="ChEBI" id="CHEBI:30089"/>
    </reaction>
</comment>
<dbReference type="GO" id="GO:0015513">
    <property type="term" value="F:high-affinity secondary active nitrite transmembrane transporter activity"/>
    <property type="evidence" value="ECO:0007669"/>
    <property type="project" value="TreeGrafter"/>
</dbReference>
<feature type="transmembrane region" description="Helical" evidence="11">
    <location>
        <begin position="224"/>
        <end position="251"/>
    </location>
</feature>
<dbReference type="AlphaFoldDB" id="A0A2R5GUB1"/>
<evidence type="ECO:0000313" key="12">
    <source>
        <dbReference type="EMBL" id="GBG34457.1"/>
    </source>
</evidence>
<accession>A0A2R5GUB1</accession>
<evidence type="ECO:0000256" key="3">
    <source>
        <dbReference type="ARBA" id="ARBA00022692"/>
    </source>
</evidence>
<feature type="transmembrane region" description="Helical" evidence="11">
    <location>
        <begin position="316"/>
        <end position="336"/>
    </location>
</feature>
<keyword evidence="4 11" id="KW-1133">Transmembrane helix</keyword>
<dbReference type="GO" id="GO:0015707">
    <property type="term" value="P:nitrite transport"/>
    <property type="evidence" value="ECO:0007669"/>
    <property type="project" value="TreeGrafter"/>
</dbReference>
<gene>
    <name evidence="12" type="ORF">FCC1311_106812</name>
</gene>
<keyword evidence="3 11" id="KW-0812">Transmembrane</keyword>
<dbReference type="InParanoid" id="A0A2R5GUB1"/>
<reference evidence="12 13" key="1">
    <citation type="submission" date="2017-12" db="EMBL/GenBank/DDBJ databases">
        <title>Sequencing, de novo assembly and annotation of complete genome of a new Thraustochytrid species, strain FCC1311.</title>
        <authorList>
            <person name="Sedici K."/>
            <person name="Godart F."/>
            <person name="Aiese Cigliano R."/>
            <person name="Sanseverino W."/>
            <person name="Barakat M."/>
            <person name="Ortet P."/>
            <person name="Marechal E."/>
            <person name="Cagnac O."/>
            <person name="Amato A."/>
        </authorList>
    </citation>
    <scope>NUCLEOTIDE SEQUENCE [LARGE SCALE GENOMIC DNA]</scope>
</reference>
<dbReference type="OrthoDB" id="4829at2759"/>
<comment type="subcellular location">
    <subcellularLocation>
        <location evidence="1">Cell membrane</location>
        <topology evidence="1">Multi-pass membrane protein</topology>
    </subcellularLocation>
</comment>
<keyword evidence="13" id="KW-1185">Reference proteome</keyword>
<comment type="catalytic activity">
    <reaction evidence="7">
        <text>pyruvate(out) + H(+)(out) = pyruvate(in) + H(+)(in)</text>
        <dbReference type="Rhea" id="RHEA:64720"/>
        <dbReference type="ChEBI" id="CHEBI:15361"/>
        <dbReference type="ChEBI" id="CHEBI:15378"/>
    </reaction>
</comment>
<sequence length="429" mass="44206">MTVGMFFLAQAGRRGAVYGHKPLAAASVSARITPANRQWRQALAPISSTTTSSYVVDATVTGSSALGNEDDTPAARVAGLDGALHGINFSSEVHANLAHFGARNIGDLTMLSESELQAAGLNVVDSRKLLEAAAAAVTPAAAVPSKEIADSAKAAAPLSLGQSTMAYINDMGLTRAERPDSQIFLSSLMAGGFLSWGAALYVLLGGGSAEMLASAPGLHKVLAASIFPMGLTAITLTGSDLLTSNMLYGAMPFISGDQRRTEEEKSKNLTRLWGISLAGNFVSCAAMAAFVAPVILATPAAAAFAKGVAIKKTSGAFVATFGKAVGANWLVNLAIFQAATAQTSTAKMAALWVPVTAFVALGLEHSVANMFLVPLGVLCGADIPLQTFFLDNLLPVLAGNAVGASICVGWLQWHALMPPKYVPGSRQDK</sequence>
<evidence type="ECO:0000256" key="7">
    <source>
        <dbReference type="ARBA" id="ARBA00047693"/>
    </source>
</evidence>
<feature type="transmembrane region" description="Helical" evidence="11">
    <location>
        <begin position="348"/>
        <end position="373"/>
    </location>
</feature>
<evidence type="ECO:0000256" key="11">
    <source>
        <dbReference type="SAM" id="Phobius"/>
    </source>
</evidence>
<comment type="caution">
    <text evidence="12">The sequence shown here is derived from an EMBL/GenBank/DDBJ whole genome shotgun (WGS) entry which is preliminary data.</text>
</comment>
<proteinExistence type="inferred from homology"/>
<evidence type="ECO:0000256" key="10">
    <source>
        <dbReference type="ARBA" id="ARBA00049660"/>
    </source>
</evidence>
<evidence type="ECO:0000256" key="2">
    <source>
        <dbReference type="ARBA" id="ARBA00011255"/>
    </source>
</evidence>
<protein>
    <submittedName>
        <fullName evidence="12">Formate nitrite transporter</fullName>
    </submittedName>
</protein>
<evidence type="ECO:0000256" key="9">
    <source>
        <dbReference type="ARBA" id="ARBA00049088"/>
    </source>
</evidence>
<dbReference type="GO" id="GO:0005886">
    <property type="term" value="C:plasma membrane"/>
    <property type="evidence" value="ECO:0007669"/>
    <property type="project" value="UniProtKB-SubCell"/>
</dbReference>
<evidence type="ECO:0000256" key="6">
    <source>
        <dbReference type="ARBA" id="ARBA00034245"/>
    </source>
</evidence>
<dbReference type="PANTHER" id="PTHR30520:SF6">
    <property type="entry name" value="FORMATE_NITRATE FAMILY TRANSPORTER (EUROFUNG)"/>
    <property type="match status" value="1"/>
</dbReference>
<feature type="transmembrane region" description="Helical" evidence="11">
    <location>
        <begin position="183"/>
        <end position="204"/>
    </location>
</feature>
<evidence type="ECO:0000256" key="1">
    <source>
        <dbReference type="ARBA" id="ARBA00004651"/>
    </source>
</evidence>
<comment type="similarity">
    <text evidence="10">Belongs to the FNT transporter (TC 1.A.16) family.</text>
</comment>
<evidence type="ECO:0000256" key="8">
    <source>
        <dbReference type="ARBA" id="ARBA00049016"/>
    </source>
</evidence>
<dbReference type="InterPro" id="IPR000292">
    <property type="entry name" value="For/NO2_transpt"/>
</dbReference>
<evidence type="ECO:0000313" key="13">
    <source>
        <dbReference type="Proteomes" id="UP000241890"/>
    </source>
</evidence>